<dbReference type="Pfam" id="PF14824">
    <property type="entry name" value="Sirohm_synth_M"/>
    <property type="match status" value="1"/>
</dbReference>
<keyword evidence="3" id="KW-0560">Oxidoreductase</keyword>
<reference evidence="8" key="1">
    <citation type="submission" date="2022-08" db="EMBL/GenBank/DDBJ databases">
        <title>Genome Sequence of the sulphate-reducing bacterium, Pseudodesulfovibrio portus JCM14722.</title>
        <authorList>
            <person name="Kondo R."/>
            <person name="Kataoka T."/>
        </authorList>
    </citation>
    <scope>NUCLEOTIDE SEQUENCE</scope>
    <source>
        <strain evidence="8">JCM 14722</strain>
    </source>
</reference>
<evidence type="ECO:0000259" key="7">
    <source>
        <dbReference type="Pfam" id="PF14824"/>
    </source>
</evidence>
<dbReference type="Proteomes" id="UP001061361">
    <property type="component" value="Chromosome"/>
</dbReference>
<dbReference type="NCBIfam" id="TIGR01470">
    <property type="entry name" value="cysG_Nterm"/>
    <property type="match status" value="1"/>
</dbReference>
<evidence type="ECO:0000256" key="6">
    <source>
        <dbReference type="ARBA" id="ARBA00047561"/>
    </source>
</evidence>
<dbReference type="InterPro" id="IPR028161">
    <property type="entry name" value="Met8-like"/>
</dbReference>
<evidence type="ECO:0000313" key="8">
    <source>
        <dbReference type="EMBL" id="BDQ32696.1"/>
    </source>
</evidence>
<dbReference type="InterPro" id="IPR028281">
    <property type="entry name" value="Sirohaem_synthase_central"/>
</dbReference>
<dbReference type="InterPro" id="IPR006367">
    <property type="entry name" value="Sirohaem_synthase_N"/>
</dbReference>
<evidence type="ECO:0000256" key="2">
    <source>
        <dbReference type="ARBA" id="ARBA00012400"/>
    </source>
</evidence>
<keyword evidence="5" id="KW-0627">Porphyrin biosynthesis</keyword>
<dbReference type="EC" id="1.3.1.76" evidence="2"/>
<dbReference type="Pfam" id="PF13241">
    <property type="entry name" value="NAD_binding_7"/>
    <property type="match status" value="1"/>
</dbReference>
<keyword evidence="9" id="KW-1185">Reference proteome</keyword>
<evidence type="ECO:0000256" key="1">
    <source>
        <dbReference type="ARBA" id="ARBA00005010"/>
    </source>
</evidence>
<comment type="pathway">
    <text evidence="1">Porphyrin-containing compound metabolism; siroheme biosynthesis; sirohydrochlorin from precorrin-2: step 1/1.</text>
</comment>
<dbReference type="Gene3D" id="3.40.50.720">
    <property type="entry name" value="NAD(P)-binding Rossmann-like Domain"/>
    <property type="match status" value="1"/>
</dbReference>
<name>A0ABM8AMT2_9BACT</name>
<protein>
    <recommendedName>
        <fullName evidence="2">precorrin-2 dehydrogenase</fullName>
        <ecNumber evidence="2">1.3.1.76</ecNumber>
    </recommendedName>
</protein>
<evidence type="ECO:0000256" key="5">
    <source>
        <dbReference type="ARBA" id="ARBA00023244"/>
    </source>
</evidence>
<dbReference type="SUPFAM" id="SSF75615">
    <property type="entry name" value="Siroheme synthase middle domains-like"/>
    <property type="match status" value="1"/>
</dbReference>
<dbReference type="PANTHER" id="PTHR35330">
    <property type="entry name" value="SIROHEME BIOSYNTHESIS PROTEIN MET8"/>
    <property type="match status" value="1"/>
</dbReference>
<dbReference type="InterPro" id="IPR036291">
    <property type="entry name" value="NAD(P)-bd_dom_sf"/>
</dbReference>
<evidence type="ECO:0000256" key="3">
    <source>
        <dbReference type="ARBA" id="ARBA00023002"/>
    </source>
</evidence>
<organism evidence="8 9">
    <name type="scientific">Pseudodesulfovibrio portus</name>
    <dbReference type="NCBI Taxonomy" id="231439"/>
    <lineage>
        <taxon>Bacteria</taxon>
        <taxon>Pseudomonadati</taxon>
        <taxon>Thermodesulfobacteriota</taxon>
        <taxon>Desulfovibrionia</taxon>
        <taxon>Desulfovibrionales</taxon>
        <taxon>Desulfovibrionaceae</taxon>
    </lineage>
</organism>
<proteinExistence type="predicted"/>
<gene>
    <name evidence="8" type="ORF">JCM14722_02380</name>
</gene>
<dbReference type="RefSeq" id="WP_264982761.1">
    <property type="nucleotide sequence ID" value="NZ_AP026708.1"/>
</dbReference>
<evidence type="ECO:0000313" key="9">
    <source>
        <dbReference type="Proteomes" id="UP001061361"/>
    </source>
</evidence>
<accession>A0ABM8AMT2</accession>
<sequence>MRYYPIFVNLENRSCLVVGAGAVGKRKIKSLLDSGAGRVTVVDTCQPAPGFEHVLDQDNVTFLCREFRAQDLDGQFLVMACTSSEKVNKNIGDLCKQRNILCNIADMPEQCSFIVPAVVSRGDLTIAVSTGGRSPAMAKRIRRDLQESFGQEYADLLTVMGRIRPLMLGQGLETPENTDVFRTLVNSDLLAAIKAHDLDAATEILKESLPEPLHANIPELLDGFV</sequence>
<evidence type="ECO:0000256" key="4">
    <source>
        <dbReference type="ARBA" id="ARBA00023027"/>
    </source>
</evidence>
<dbReference type="InterPro" id="IPR042518">
    <property type="entry name" value="SirC_C"/>
</dbReference>
<dbReference type="SUPFAM" id="SSF51735">
    <property type="entry name" value="NAD(P)-binding Rossmann-fold domains"/>
    <property type="match status" value="1"/>
</dbReference>
<dbReference type="Gene3D" id="1.10.8.610">
    <property type="entry name" value="SirC, precorrin-2 dehydrogenase, C-terminal helical domain-like"/>
    <property type="match status" value="1"/>
</dbReference>
<comment type="catalytic activity">
    <reaction evidence="6">
        <text>precorrin-2 + NAD(+) = sirohydrochlorin + NADH + 2 H(+)</text>
        <dbReference type="Rhea" id="RHEA:15613"/>
        <dbReference type="ChEBI" id="CHEBI:15378"/>
        <dbReference type="ChEBI" id="CHEBI:57540"/>
        <dbReference type="ChEBI" id="CHEBI:57945"/>
        <dbReference type="ChEBI" id="CHEBI:58351"/>
        <dbReference type="ChEBI" id="CHEBI:58827"/>
        <dbReference type="EC" id="1.3.1.76"/>
    </reaction>
</comment>
<dbReference type="EMBL" id="AP026708">
    <property type="protein sequence ID" value="BDQ32696.1"/>
    <property type="molecule type" value="Genomic_DNA"/>
</dbReference>
<dbReference type="PANTHER" id="PTHR35330:SF1">
    <property type="entry name" value="SIROHEME BIOSYNTHESIS PROTEIN MET8"/>
    <property type="match status" value="1"/>
</dbReference>
<feature type="domain" description="Siroheme synthase central" evidence="7">
    <location>
        <begin position="121"/>
        <end position="147"/>
    </location>
</feature>
<keyword evidence="4" id="KW-0520">NAD</keyword>